<feature type="chain" id="PRO_5012212787" evidence="1">
    <location>
        <begin position="33"/>
        <end position="508"/>
    </location>
</feature>
<comment type="caution">
    <text evidence="2">The sequence shown here is derived from an EMBL/GenBank/DDBJ whole genome shotgun (WGS) entry which is preliminary data.</text>
</comment>
<proteinExistence type="predicted"/>
<dbReference type="STRING" id="1703345.A3860_01345"/>
<keyword evidence="3" id="KW-1185">Reference proteome</keyword>
<dbReference type="InterPro" id="IPR011990">
    <property type="entry name" value="TPR-like_helical_dom_sf"/>
</dbReference>
<evidence type="ECO:0000313" key="3">
    <source>
        <dbReference type="Proteomes" id="UP000192796"/>
    </source>
</evidence>
<dbReference type="SUPFAM" id="SSF48452">
    <property type="entry name" value="TPR-like"/>
    <property type="match status" value="1"/>
</dbReference>
<reference evidence="2 3" key="1">
    <citation type="submission" date="2016-03" db="EMBL/GenBank/DDBJ databases">
        <title>Niastella vici sp. nov., isolated from farmland soil.</title>
        <authorList>
            <person name="Chen L."/>
            <person name="Wang D."/>
            <person name="Yang S."/>
            <person name="Wang G."/>
        </authorList>
    </citation>
    <scope>NUCLEOTIDE SEQUENCE [LARGE SCALE GENOMIC DNA]</scope>
    <source>
        <strain evidence="2 3">DJ57</strain>
    </source>
</reference>
<feature type="signal peptide" evidence="1">
    <location>
        <begin position="1"/>
        <end position="32"/>
    </location>
</feature>
<sequence length="508" mass="56906">MFPSKKTIMKKLLYIKLIVALLVMGAGCTKFSDDINVDPSVPTKSSNAQLLTYALNQLPAVIEAPAGLLYVQHWSEKPYTDVSRYAVVNYDFYSIYTEALENLQAILNAGKYDINEGSANNQKAVARILKAWFFWHMTDRWGDVPYFNALKGKENFAAAYDRQKDIYYDLLKELKEAVAQIDNGNAITGDILYGGKMDNWKLFANSMRLLMALRLSKADAAKGKQEFVDALNAGVFTDNRQNAVYVHLADAANQSYWYYVVNVQNRPWYWASKTIIDYMKPLNDPRLKIFADKNGSGVYNGVPYGLDGNAVGAIPSSSVSFVGVHVRTQNSPTYVTTYAQVLLAIAEANKLNWLTGGDAEAKSKYEAAIQASIRQWNRLSFKTYDDTRDKQVEKVLYDAADSGDTTGLAAYLTQPEVAYNGAEALKKIANQRWLHLFMNGYEAWAEWRRTGFPVLTPAPDNGGTPIPRRQAYPVKEQNINGNNYRTAIAAQPGLGGKDDLNGRVWWDQ</sequence>
<dbReference type="AlphaFoldDB" id="A0A1V9G8T6"/>
<dbReference type="EMBL" id="LVYD01000001">
    <property type="protein sequence ID" value="OQP67033.1"/>
    <property type="molecule type" value="Genomic_DNA"/>
</dbReference>
<evidence type="ECO:0000313" key="2">
    <source>
        <dbReference type="EMBL" id="OQP67033.1"/>
    </source>
</evidence>
<dbReference type="Proteomes" id="UP000192796">
    <property type="component" value="Unassembled WGS sequence"/>
</dbReference>
<name>A0A1V9G8T6_9BACT</name>
<dbReference type="InterPro" id="IPR041662">
    <property type="entry name" value="SusD-like_2"/>
</dbReference>
<accession>A0A1V9G8T6</accession>
<dbReference type="PROSITE" id="PS51257">
    <property type="entry name" value="PROKAR_LIPOPROTEIN"/>
    <property type="match status" value="1"/>
</dbReference>
<keyword evidence="1" id="KW-0732">Signal</keyword>
<dbReference type="Gene3D" id="1.25.40.390">
    <property type="match status" value="1"/>
</dbReference>
<dbReference type="Pfam" id="PF12771">
    <property type="entry name" value="SusD-like_2"/>
    <property type="match status" value="1"/>
</dbReference>
<evidence type="ECO:0000256" key="1">
    <source>
        <dbReference type="SAM" id="SignalP"/>
    </source>
</evidence>
<protein>
    <submittedName>
        <fullName evidence="2">Uncharacterized protein</fullName>
    </submittedName>
</protein>
<gene>
    <name evidence="2" type="ORF">A3860_01345</name>
</gene>
<organism evidence="2 3">
    <name type="scientific">Niastella vici</name>
    <dbReference type="NCBI Taxonomy" id="1703345"/>
    <lineage>
        <taxon>Bacteria</taxon>
        <taxon>Pseudomonadati</taxon>
        <taxon>Bacteroidota</taxon>
        <taxon>Chitinophagia</taxon>
        <taxon>Chitinophagales</taxon>
        <taxon>Chitinophagaceae</taxon>
        <taxon>Niastella</taxon>
    </lineage>
</organism>